<evidence type="ECO:0000256" key="11">
    <source>
        <dbReference type="ARBA" id="ARBA00048988"/>
    </source>
</evidence>
<dbReference type="Gene3D" id="3.40.50.300">
    <property type="entry name" value="P-loop containing nucleotide triphosphate hydrolases"/>
    <property type="match status" value="2"/>
</dbReference>
<comment type="catalytic activity">
    <reaction evidence="11">
        <text>ATP + H2O = ADP + phosphate + H(+)</text>
        <dbReference type="Rhea" id="RHEA:13065"/>
        <dbReference type="ChEBI" id="CHEBI:15377"/>
        <dbReference type="ChEBI" id="CHEBI:15378"/>
        <dbReference type="ChEBI" id="CHEBI:30616"/>
        <dbReference type="ChEBI" id="CHEBI:43474"/>
        <dbReference type="ChEBI" id="CHEBI:456216"/>
        <dbReference type="EC" id="5.6.2.4"/>
    </reaction>
</comment>
<gene>
    <name evidence="15" type="ORF">DCC88_03320</name>
</gene>
<dbReference type="Proteomes" id="UP000253934">
    <property type="component" value="Unassembled WGS sequence"/>
</dbReference>
<dbReference type="EC" id="5.6.2.4" evidence="9"/>
<dbReference type="AlphaFoldDB" id="A0A369KYI7"/>
<dbReference type="InterPro" id="IPR000212">
    <property type="entry name" value="DNA_helicase_UvrD/REP"/>
</dbReference>
<evidence type="ECO:0000256" key="2">
    <source>
        <dbReference type="ARBA" id="ARBA00022741"/>
    </source>
</evidence>
<dbReference type="InterPro" id="IPR014016">
    <property type="entry name" value="UvrD-like_ATP-bd"/>
</dbReference>
<feature type="binding site" evidence="12">
    <location>
        <begin position="33"/>
        <end position="40"/>
    </location>
    <ligand>
        <name>ATP</name>
        <dbReference type="ChEBI" id="CHEBI:30616"/>
    </ligand>
</feature>
<evidence type="ECO:0000256" key="10">
    <source>
        <dbReference type="ARBA" id="ARBA00034923"/>
    </source>
</evidence>
<evidence type="ECO:0000256" key="3">
    <source>
        <dbReference type="ARBA" id="ARBA00022801"/>
    </source>
</evidence>
<evidence type="ECO:0000313" key="16">
    <source>
        <dbReference type="Proteomes" id="UP000253934"/>
    </source>
</evidence>
<evidence type="ECO:0000259" key="14">
    <source>
        <dbReference type="PROSITE" id="PS51217"/>
    </source>
</evidence>
<dbReference type="InterPro" id="IPR013986">
    <property type="entry name" value="DExx_box_DNA_helicase_dom_sf"/>
</dbReference>
<evidence type="ECO:0000256" key="5">
    <source>
        <dbReference type="ARBA" id="ARBA00022840"/>
    </source>
</evidence>
<dbReference type="GO" id="GO:0000725">
    <property type="term" value="P:recombinational repair"/>
    <property type="evidence" value="ECO:0007669"/>
    <property type="project" value="TreeGrafter"/>
</dbReference>
<keyword evidence="16" id="KW-1185">Reference proteome</keyword>
<evidence type="ECO:0000259" key="13">
    <source>
        <dbReference type="PROSITE" id="PS51198"/>
    </source>
</evidence>
<keyword evidence="3 12" id="KW-0378">Hydrolase</keyword>
<accession>A0A369KYI7</accession>
<reference evidence="15" key="1">
    <citation type="submission" date="2018-04" db="EMBL/GenBank/DDBJ databases">
        <title>Draft genome sequence of the Candidatus Spirobacillus cienkowskii, a pathogen of freshwater Daphnia species, reconstructed from hemolymph metagenomic reads.</title>
        <authorList>
            <person name="Bresciani L."/>
            <person name="Lemos L.N."/>
            <person name="Wale N."/>
            <person name="Lin J.Y."/>
            <person name="Fernandes G.R."/>
            <person name="Duffy M.A."/>
            <person name="Rodrigues J.M."/>
        </authorList>
    </citation>
    <scope>NUCLEOTIDE SEQUENCE [LARGE SCALE GENOMIC DNA]</scope>
    <source>
        <strain evidence="15">Binning01</strain>
    </source>
</reference>
<comment type="caution">
    <text evidence="15">The sequence shown here is derived from an EMBL/GenBank/DDBJ whole genome shotgun (WGS) entry which is preliminary data.</text>
</comment>
<comment type="similarity">
    <text evidence="1">Belongs to the helicase family. UvrD subfamily.</text>
</comment>
<proteinExistence type="inferred from homology"/>
<evidence type="ECO:0000256" key="9">
    <source>
        <dbReference type="ARBA" id="ARBA00034808"/>
    </source>
</evidence>
<dbReference type="PROSITE" id="PS51198">
    <property type="entry name" value="UVRD_HELICASE_ATP_BIND"/>
    <property type="match status" value="1"/>
</dbReference>
<dbReference type="PANTHER" id="PTHR11070">
    <property type="entry name" value="UVRD / RECB / PCRA DNA HELICASE FAMILY MEMBER"/>
    <property type="match status" value="1"/>
</dbReference>
<keyword evidence="5 12" id="KW-0067">ATP-binding</keyword>
<evidence type="ECO:0000256" key="7">
    <source>
        <dbReference type="ARBA" id="ARBA00023235"/>
    </source>
</evidence>
<feature type="domain" description="UvrD-like helicase C-terminal" evidence="14">
    <location>
        <begin position="312"/>
        <end position="607"/>
    </location>
</feature>
<dbReference type="GO" id="GO:0003677">
    <property type="term" value="F:DNA binding"/>
    <property type="evidence" value="ECO:0007669"/>
    <property type="project" value="UniProtKB-KW"/>
</dbReference>
<sequence>MFTQLASQFNLSSLNKAQNEASTHKLGPAVVYAGAGSGKTKVICSRISWLITAEGVPASSILAVTFTNKAANEMKERIESYIGAHKAKHVIISTFHSFCAKFLRIYCHEAGYNPGFSIYDDGEQKSLLKDILKQLNVPDKLLSVSTVKSKIDKIKNRGLTPEEYLDEIKNNQDLTNKEIKNQFRNYGEQYDPELIQKVYEMYQRSLKQQNAMDFNDLLLIMYRLLKDVPKVLESLQNRFSYFLIDEFQDTNPIQFKLIQILSQKSRNLFIVGDDDQSIYSWRGAEPDFILNFHHLYKDAKIYKLEENYRSTNTIIGAATSLIKNNSKRANKTLYTNKKSDEKVKFKSLEEPFSEARYIANEIFSAVQNNHSFSDFCILYRTNAQSRSLEDELRRRMMPYIIYGSVRFYERAEIKILLGYLKLIINPNDDASFQKVINTPRRSFGDKALQKLKETSQKRNESLLKTLNEIVFGVIENEVSRSISGAKEFMISYQKWKSNIDLFNKPSLTLAEIISDINFEQFLKASYPEDFDERWLNVIELKNALVEFESFQKEEFELESTNQVNINGTSILTKFLDQAMLTVEPTVNNVQDGKSSAITLMTIHAAKGLEFSKVFITGLEEGILPHQNSLDSIDDIEEERRLLYVAITRAKDTLTITNSKRNRYKDFLPAQESRFISEISSEYISYENSYKNSVRKEFGVLNNKNNIFQDKPRIFKGDDLLNTKEVNINHTECSWQKGQRVNHKVFGIGVIKEIEKTGEGYRLKIKFEKNNVGEKTLIHTYVNPI</sequence>
<dbReference type="GO" id="GO:0005524">
    <property type="term" value="F:ATP binding"/>
    <property type="evidence" value="ECO:0007669"/>
    <property type="project" value="UniProtKB-UniRule"/>
</dbReference>
<keyword evidence="2 12" id="KW-0547">Nucleotide-binding</keyword>
<dbReference type="CDD" id="cd18807">
    <property type="entry name" value="SF1_C_UvrD"/>
    <property type="match status" value="1"/>
</dbReference>
<evidence type="ECO:0000256" key="12">
    <source>
        <dbReference type="PROSITE-ProRule" id="PRU00560"/>
    </source>
</evidence>
<dbReference type="CDD" id="cd17932">
    <property type="entry name" value="DEXQc_UvrD"/>
    <property type="match status" value="1"/>
</dbReference>
<dbReference type="PANTHER" id="PTHR11070:SF2">
    <property type="entry name" value="ATP-DEPENDENT DNA HELICASE SRS2"/>
    <property type="match status" value="1"/>
</dbReference>
<dbReference type="InterPro" id="IPR027417">
    <property type="entry name" value="P-loop_NTPase"/>
</dbReference>
<dbReference type="GO" id="GO:0016887">
    <property type="term" value="F:ATP hydrolysis activity"/>
    <property type="evidence" value="ECO:0007669"/>
    <property type="project" value="RHEA"/>
</dbReference>
<name>A0A369KYI7_9BACT</name>
<feature type="domain" description="UvrD-like helicase ATP-binding" evidence="13">
    <location>
        <begin position="12"/>
        <end position="311"/>
    </location>
</feature>
<organism evidence="15 16">
    <name type="scientific">Spirobacillus cienkowskii</name>
    <dbReference type="NCBI Taxonomy" id="495820"/>
    <lineage>
        <taxon>Bacteria</taxon>
        <taxon>Pseudomonadati</taxon>
        <taxon>Bdellovibrionota</taxon>
        <taxon>Oligoflexia</taxon>
        <taxon>Silvanigrellales</taxon>
        <taxon>Spirobacillus</taxon>
    </lineage>
</organism>
<dbReference type="Pfam" id="PF00580">
    <property type="entry name" value="UvrD-helicase"/>
    <property type="match status" value="1"/>
</dbReference>
<keyword evidence="7" id="KW-0413">Isomerase</keyword>
<evidence type="ECO:0000256" key="1">
    <source>
        <dbReference type="ARBA" id="ARBA00009922"/>
    </source>
</evidence>
<evidence type="ECO:0000256" key="8">
    <source>
        <dbReference type="ARBA" id="ARBA00034617"/>
    </source>
</evidence>
<dbReference type="Pfam" id="PF13361">
    <property type="entry name" value="UvrD_C"/>
    <property type="match status" value="1"/>
</dbReference>
<dbReference type="Gene3D" id="1.10.10.160">
    <property type="match status" value="1"/>
</dbReference>
<dbReference type="SUPFAM" id="SSF52540">
    <property type="entry name" value="P-loop containing nucleoside triphosphate hydrolases"/>
    <property type="match status" value="1"/>
</dbReference>
<evidence type="ECO:0000313" key="15">
    <source>
        <dbReference type="EMBL" id="RDB36793.1"/>
    </source>
</evidence>
<dbReference type="EMBL" id="QOVW01000026">
    <property type="protein sequence ID" value="RDB36793.1"/>
    <property type="molecule type" value="Genomic_DNA"/>
</dbReference>
<protein>
    <recommendedName>
        <fullName evidence="9">DNA 3'-5' helicase</fullName>
        <ecNumber evidence="9">5.6.2.4</ecNumber>
    </recommendedName>
    <alternativeName>
        <fullName evidence="10">DNA 3'-5' helicase II</fullName>
    </alternativeName>
</protein>
<keyword evidence="4 12" id="KW-0347">Helicase</keyword>
<evidence type="ECO:0000256" key="4">
    <source>
        <dbReference type="ARBA" id="ARBA00022806"/>
    </source>
</evidence>
<dbReference type="PROSITE" id="PS51217">
    <property type="entry name" value="UVRD_HELICASE_CTER"/>
    <property type="match status" value="1"/>
</dbReference>
<comment type="catalytic activity">
    <reaction evidence="8">
        <text>Couples ATP hydrolysis with the unwinding of duplex DNA by translocating in the 3'-5' direction.</text>
        <dbReference type="EC" id="5.6.2.4"/>
    </reaction>
</comment>
<dbReference type="Pfam" id="PF21196">
    <property type="entry name" value="PcrA_UvrD_tudor"/>
    <property type="match status" value="1"/>
</dbReference>
<evidence type="ECO:0000256" key="6">
    <source>
        <dbReference type="ARBA" id="ARBA00023125"/>
    </source>
</evidence>
<dbReference type="InterPro" id="IPR014017">
    <property type="entry name" value="DNA_helicase_UvrD-like_C"/>
</dbReference>
<dbReference type="GO" id="GO:0043138">
    <property type="term" value="F:3'-5' DNA helicase activity"/>
    <property type="evidence" value="ECO:0007669"/>
    <property type="project" value="UniProtKB-EC"/>
</dbReference>
<keyword evidence="6" id="KW-0238">DNA-binding</keyword>
<dbReference type="Gene3D" id="1.10.486.10">
    <property type="entry name" value="PCRA, domain 4"/>
    <property type="match status" value="1"/>
</dbReference>